<sequence>MGMIAQYHLLDMEHQTKVDKKLGIEYINDDIYLFKRFVFNHAFHEGLKVTQWIGSDCYELSLHSISNPTDNKSQIKLHFTLHHTTESQELIEAIYHTYYDLELSRYTDKAILTRTKEVFHQVAPVILEIYTSGQKELKWGEIRERTGGLITDLGRYEKWLRGQH</sequence>
<accession>A0A191ZVZ1</accession>
<name>A0A191ZVZ1_9RALS</name>
<dbReference type="AlphaFoldDB" id="A0A191ZVZ1"/>
<reference evidence="2" key="1">
    <citation type="submission" date="2016-06" db="EMBL/GenBank/DDBJ databases">
        <authorList>
            <person name="Xu Y."/>
            <person name="Nagy A."/>
            <person name="Yan X."/>
            <person name="Kim S.W."/>
            <person name="Haley B."/>
            <person name="Liu N.T."/>
            <person name="Nou X."/>
        </authorList>
    </citation>
    <scope>NUCLEOTIDE SEQUENCE [LARGE SCALE GENOMIC DNA]</scope>
    <source>
        <strain evidence="2">ATCC 49129</strain>
    </source>
</reference>
<organism evidence="1 2">
    <name type="scientific">Ralstonia insidiosa</name>
    <dbReference type="NCBI Taxonomy" id="190721"/>
    <lineage>
        <taxon>Bacteria</taxon>
        <taxon>Pseudomonadati</taxon>
        <taxon>Pseudomonadota</taxon>
        <taxon>Betaproteobacteria</taxon>
        <taxon>Burkholderiales</taxon>
        <taxon>Burkholderiaceae</taxon>
        <taxon>Ralstonia</taxon>
    </lineage>
</organism>
<evidence type="ECO:0000313" key="1">
    <source>
        <dbReference type="EMBL" id="ANJ72253.1"/>
    </source>
</evidence>
<dbReference type="EMBL" id="CP016022">
    <property type="protein sequence ID" value="ANJ72253.1"/>
    <property type="molecule type" value="Genomic_DNA"/>
</dbReference>
<gene>
    <name evidence="1" type="ORF">A9Y76_07140</name>
</gene>
<protein>
    <submittedName>
        <fullName evidence="1">Uncharacterized protein</fullName>
    </submittedName>
</protein>
<keyword evidence="2" id="KW-1185">Reference proteome</keyword>
<evidence type="ECO:0000313" key="2">
    <source>
        <dbReference type="Proteomes" id="UP000078572"/>
    </source>
</evidence>
<dbReference type="Proteomes" id="UP000078572">
    <property type="component" value="Chromosome 1"/>
</dbReference>
<proteinExistence type="predicted"/>